<keyword evidence="6" id="KW-1185">Reference proteome</keyword>
<dbReference type="CDD" id="cd00408">
    <property type="entry name" value="DHDPS-like"/>
    <property type="match status" value="1"/>
</dbReference>
<evidence type="ECO:0000313" key="6">
    <source>
        <dbReference type="Proteomes" id="UP000036449"/>
    </source>
</evidence>
<comment type="caution">
    <text evidence="5">The sequence shown here is derived from an EMBL/GenBank/DDBJ whole genome shotgun (WGS) entry which is preliminary data.</text>
</comment>
<dbReference type="GO" id="GO:0008840">
    <property type="term" value="F:4-hydroxy-tetrahydrodipicolinate synthase activity"/>
    <property type="evidence" value="ECO:0007669"/>
    <property type="project" value="TreeGrafter"/>
</dbReference>
<evidence type="ECO:0000313" key="5">
    <source>
        <dbReference type="EMBL" id="KMO41761.1"/>
    </source>
</evidence>
<dbReference type="PRINTS" id="PR00146">
    <property type="entry name" value="DHPICSNTHASE"/>
</dbReference>
<dbReference type="PANTHER" id="PTHR12128:SF72">
    <property type="entry name" value="DIHYDRODIPICOLINATE SYNTHASE"/>
    <property type="match status" value="1"/>
</dbReference>
<dbReference type="OrthoDB" id="199953at2"/>
<feature type="active site" description="Proton donor/acceptor" evidence="3">
    <location>
        <position position="135"/>
    </location>
</feature>
<reference evidence="5 6" key="1">
    <citation type="submission" date="2015-03" db="EMBL/GenBank/DDBJ databases">
        <title>Genome sequencing of Methylobacterium tarhaniae DSM 25844.</title>
        <authorList>
            <person name="Chaudhry V."/>
            <person name="Patil P.B."/>
        </authorList>
    </citation>
    <scope>NUCLEOTIDE SEQUENCE [LARGE SCALE GENOMIC DNA]</scope>
    <source>
        <strain evidence="5 6">DSM 25844</strain>
    </source>
</reference>
<name>A0A0J6VRA0_9HYPH</name>
<dbReference type="PANTHER" id="PTHR12128">
    <property type="entry name" value="DIHYDRODIPICOLINATE SYNTHASE"/>
    <property type="match status" value="1"/>
</dbReference>
<dbReference type="RefSeq" id="WP_048451174.1">
    <property type="nucleotide sequence ID" value="NZ_LABZ01000078.1"/>
</dbReference>
<dbReference type="PIRSF" id="PIRSF001365">
    <property type="entry name" value="DHDPS"/>
    <property type="match status" value="1"/>
</dbReference>
<keyword evidence="1 2" id="KW-0456">Lyase</keyword>
<proteinExistence type="inferred from homology"/>
<dbReference type="PATRIC" id="fig|1187852.3.peg.6420"/>
<dbReference type="Pfam" id="PF00701">
    <property type="entry name" value="DHDPS"/>
    <property type="match status" value="1"/>
</dbReference>
<organism evidence="5 6">
    <name type="scientific">Methylobacterium tarhaniae</name>
    <dbReference type="NCBI Taxonomy" id="1187852"/>
    <lineage>
        <taxon>Bacteria</taxon>
        <taxon>Pseudomonadati</taxon>
        <taxon>Pseudomonadota</taxon>
        <taxon>Alphaproteobacteria</taxon>
        <taxon>Hyphomicrobiales</taxon>
        <taxon>Methylobacteriaceae</taxon>
        <taxon>Methylobacterium</taxon>
    </lineage>
</organism>
<dbReference type="InterPro" id="IPR002220">
    <property type="entry name" value="DapA-like"/>
</dbReference>
<feature type="active site" description="Schiff-base intermediate with substrate" evidence="3">
    <location>
        <position position="163"/>
    </location>
</feature>
<dbReference type="EMBL" id="LABZ01000078">
    <property type="protein sequence ID" value="KMO41761.1"/>
    <property type="molecule type" value="Genomic_DNA"/>
</dbReference>
<comment type="similarity">
    <text evidence="2">Belongs to the DapA family.</text>
</comment>
<evidence type="ECO:0000256" key="3">
    <source>
        <dbReference type="PIRSR" id="PIRSR001365-1"/>
    </source>
</evidence>
<accession>A0A0J6VRA0</accession>
<dbReference type="InterPro" id="IPR013785">
    <property type="entry name" value="Aldolase_TIM"/>
</dbReference>
<feature type="binding site" evidence="4">
    <location>
        <position position="47"/>
    </location>
    <ligand>
        <name>pyruvate</name>
        <dbReference type="ChEBI" id="CHEBI:15361"/>
    </ligand>
</feature>
<protein>
    <submittedName>
        <fullName evidence="5">Dihydrodipicolinate synthetase</fullName>
    </submittedName>
</protein>
<sequence length="307" mass="31896">MARFHGIIPYLVTPLDGEGRIEAGVMGSLCDDLIVAGVHGLTPLGSTGEFAYLDEAQKRETVAAVVAAAAGRVPVLPGVASTAIRGAVAQAKACRAAGADGIVLILDAYFPLSEAEVERYFLTVADATDLPIILYTNPNFQRADLSVASIARLARHPHIVGIKDASTNTGRLLSIMNRVGDDLDVFAASSHIAASVMMLGGKGWFAGPACVIPRECLALYRLCREEKWPEAVALQKRVWAFNEVFARYNLASCVKAALAMQGYAVGDPVPPQSPASAEARAAIAAALAGITGGDATGAAIAGGPSQR</sequence>
<dbReference type="SMART" id="SM01130">
    <property type="entry name" value="DHDPS"/>
    <property type="match status" value="1"/>
</dbReference>
<dbReference type="AlphaFoldDB" id="A0A0J6VRA0"/>
<dbReference type="Gene3D" id="3.20.20.70">
    <property type="entry name" value="Aldolase class I"/>
    <property type="match status" value="1"/>
</dbReference>
<evidence type="ECO:0000256" key="1">
    <source>
        <dbReference type="ARBA" id="ARBA00023239"/>
    </source>
</evidence>
<evidence type="ECO:0000256" key="4">
    <source>
        <dbReference type="PIRSR" id="PIRSR001365-2"/>
    </source>
</evidence>
<gene>
    <name evidence="5" type="ORF">VQ03_12405</name>
</gene>
<evidence type="ECO:0000256" key="2">
    <source>
        <dbReference type="PIRNR" id="PIRNR001365"/>
    </source>
</evidence>
<dbReference type="SUPFAM" id="SSF51569">
    <property type="entry name" value="Aldolase"/>
    <property type="match status" value="1"/>
</dbReference>
<dbReference type="Proteomes" id="UP000036449">
    <property type="component" value="Unassembled WGS sequence"/>
</dbReference>